<gene>
    <name evidence="7" type="primary">istA</name>
    <name evidence="7" type="ORF">KBO27_22635</name>
</gene>
<dbReference type="EMBL" id="JAGPXE010000010">
    <property type="protein sequence ID" value="MBQ0926755.1"/>
    <property type="molecule type" value="Genomic_DNA"/>
</dbReference>
<keyword evidence="8" id="KW-1185">Reference proteome</keyword>
<comment type="caution">
    <text evidence="7">The sequence shown here is derived from an EMBL/GenBank/DDBJ whole genome shotgun (WGS) entry which is preliminary data.</text>
</comment>
<dbReference type="PANTHER" id="PTHR35004">
    <property type="entry name" value="TRANSPOSASE RV3428C-RELATED"/>
    <property type="match status" value="1"/>
</dbReference>
<dbReference type="PROSITE" id="PS50531">
    <property type="entry name" value="HTH_IS21"/>
    <property type="match status" value="1"/>
</dbReference>
<feature type="region of interest" description="Disordered" evidence="5">
    <location>
        <begin position="484"/>
        <end position="521"/>
    </location>
</feature>
<proteinExistence type="inferred from homology"/>
<dbReference type="Pfam" id="PF22483">
    <property type="entry name" value="Mu-transpos_C_2"/>
    <property type="match status" value="1"/>
</dbReference>
<evidence type="ECO:0000256" key="5">
    <source>
        <dbReference type="SAM" id="MobiDB-lite"/>
    </source>
</evidence>
<keyword evidence="4" id="KW-0233">DNA recombination</keyword>
<evidence type="ECO:0000256" key="1">
    <source>
        <dbReference type="ARBA" id="ARBA00009277"/>
    </source>
</evidence>
<feature type="compositionally biased region" description="Acidic residues" evidence="5">
    <location>
        <begin position="484"/>
        <end position="494"/>
    </location>
</feature>
<dbReference type="InterPro" id="IPR054353">
    <property type="entry name" value="IstA-like_C"/>
</dbReference>
<evidence type="ECO:0000256" key="3">
    <source>
        <dbReference type="ARBA" id="ARBA00023125"/>
    </source>
</evidence>
<organism evidence="7 8">
    <name type="scientific">Saccharopolyspora endophytica</name>
    <dbReference type="NCBI Taxonomy" id="543886"/>
    <lineage>
        <taxon>Bacteria</taxon>
        <taxon>Bacillati</taxon>
        <taxon>Actinomycetota</taxon>
        <taxon>Actinomycetes</taxon>
        <taxon>Pseudonocardiales</taxon>
        <taxon>Pseudonocardiaceae</taxon>
        <taxon>Saccharopolyspora</taxon>
    </lineage>
</organism>
<sequence>MPKSKIDLYAAIRRDDRAGLSGREIQRKHGVGYRTVAKALASPWPQTRKKYPARASKLDPYKPFIDQILRADLDAPRKQRHTVKRIFDRLVDEQSMVDVSYQVVRTYVADRRPEIRAQAGRAPVNVFVPQVHQPGAEAEVDFGDVVLRLRGQQVTCSLFSFRLSFSGKAVHRVFLSGGQEAFLEGHVHAFTVLGGVPSGKVRYDNLKAAVAQVLGFSRQRVENERWTAFRSHYGLEAFYCQPGIRGAHEKGGVEGDIGWFRRNHLVPVPEIDSLDELNAMIDQWDRDNDDRRIGTRARTIGEYFAVEKPLLRPLPEESFETGRWFSLRVDRSAQVSVRTNRYSVPAKLISRPVRVLLHASHLIVYDGQTEIARHERLLAKGGARLELDHYLEALVLKPGALPGSTVLEQARASGKFTPVHDAWWAAANRTHGDAVGTRALIEVLLLHRHHAHEHVVAGLAAALRAGALTADAVALETRKIADNDEAIDDADEPETTAPQGTVTSLTQRRLTHLPPDTRPIPSVTAYDQLLRHHPAKGQP</sequence>
<evidence type="ECO:0000256" key="2">
    <source>
        <dbReference type="ARBA" id="ARBA00022578"/>
    </source>
</evidence>
<dbReference type="NCBIfam" id="NF033546">
    <property type="entry name" value="transpos_IS21"/>
    <property type="match status" value="1"/>
</dbReference>
<dbReference type="InterPro" id="IPR017894">
    <property type="entry name" value="HTH_IS21_transposase_type"/>
</dbReference>
<keyword evidence="3" id="KW-0238">DNA-binding</keyword>
<comment type="similarity">
    <text evidence="1">Belongs to the transposase IS21/IS408/IS1162 family.</text>
</comment>
<dbReference type="RefSeq" id="WP_210971891.1">
    <property type="nucleotide sequence ID" value="NZ_JAGPXE010000010.1"/>
</dbReference>
<evidence type="ECO:0000313" key="7">
    <source>
        <dbReference type="EMBL" id="MBQ0926755.1"/>
    </source>
</evidence>
<dbReference type="Proteomes" id="UP000674084">
    <property type="component" value="Unassembled WGS sequence"/>
</dbReference>
<evidence type="ECO:0000259" key="6">
    <source>
        <dbReference type="PROSITE" id="PS50531"/>
    </source>
</evidence>
<reference evidence="7 8" key="1">
    <citation type="submission" date="2021-04" db="EMBL/GenBank/DDBJ databases">
        <title>Whole-genome sequencing of Saccharopolyspora endophytica KCTC 19397.</title>
        <authorList>
            <person name="Ay H."/>
            <person name="Saygin H."/>
            <person name="Sahin N."/>
        </authorList>
    </citation>
    <scope>NUCLEOTIDE SEQUENCE [LARGE SCALE GENOMIC DNA]</scope>
    <source>
        <strain evidence="7 8">KCTC 19397</strain>
    </source>
</reference>
<keyword evidence="2" id="KW-0815">Transposition</keyword>
<protein>
    <submittedName>
        <fullName evidence="7">IS21 family transposase</fullName>
    </submittedName>
</protein>
<dbReference type="PANTHER" id="PTHR35004:SF7">
    <property type="entry name" value="INTEGRASE PROTEIN"/>
    <property type="match status" value="1"/>
</dbReference>
<accession>A0ABS5DKD3</accession>
<evidence type="ECO:0000313" key="8">
    <source>
        <dbReference type="Proteomes" id="UP000674084"/>
    </source>
</evidence>
<feature type="domain" description="HTH IS21-type" evidence="6">
    <location>
        <begin position="7"/>
        <end position="69"/>
    </location>
</feature>
<evidence type="ECO:0000256" key="4">
    <source>
        <dbReference type="ARBA" id="ARBA00023172"/>
    </source>
</evidence>
<name>A0ABS5DKD3_9PSEU</name>
<feature type="compositionally biased region" description="Polar residues" evidence="5">
    <location>
        <begin position="496"/>
        <end position="508"/>
    </location>
</feature>